<keyword evidence="2" id="KW-0812">Transmembrane</keyword>
<feature type="region of interest" description="Disordered" evidence="1">
    <location>
        <begin position="1447"/>
        <end position="1470"/>
    </location>
</feature>
<feature type="compositionally biased region" description="Low complexity" evidence="1">
    <location>
        <begin position="533"/>
        <end position="542"/>
    </location>
</feature>
<feature type="region of interest" description="Disordered" evidence="1">
    <location>
        <begin position="731"/>
        <end position="823"/>
    </location>
</feature>
<organism evidence="4 5">
    <name type="scientific">Gonium pectorale</name>
    <name type="common">Green alga</name>
    <dbReference type="NCBI Taxonomy" id="33097"/>
    <lineage>
        <taxon>Eukaryota</taxon>
        <taxon>Viridiplantae</taxon>
        <taxon>Chlorophyta</taxon>
        <taxon>core chlorophytes</taxon>
        <taxon>Chlorophyceae</taxon>
        <taxon>CS clade</taxon>
        <taxon>Chlamydomonadales</taxon>
        <taxon>Volvocaceae</taxon>
        <taxon>Gonium</taxon>
    </lineage>
</organism>
<feature type="compositionally biased region" description="Low complexity" evidence="1">
    <location>
        <begin position="929"/>
        <end position="941"/>
    </location>
</feature>
<dbReference type="Proteomes" id="UP000075714">
    <property type="component" value="Unassembled WGS sequence"/>
</dbReference>
<feature type="compositionally biased region" description="Low complexity" evidence="1">
    <location>
        <begin position="1066"/>
        <end position="1091"/>
    </location>
</feature>
<name>A0A150GC15_GONPE</name>
<reference evidence="5" key="1">
    <citation type="journal article" date="2016" name="Nat. Commun.">
        <title>The Gonium pectorale genome demonstrates co-option of cell cycle regulation during the evolution of multicellularity.</title>
        <authorList>
            <person name="Hanschen E.R."/>
            <person name="Marriage T.N."/>
            <person name="Ferris P.J."/>
            <person name="Hamaji T."/>
            <person name="Toyoda A."/>
            <person name="Fujiyama A."/>
            <person name="Neme R."/>
            <person name="Noguchi H."/>
            <person name="Minakuchi Y."/>
            <person name="Suzuki M."/>
            <person name="Kawai-Toyooka H."/>
            <person name="Smith D.R."/>
            <person name="Sparks H."/>
            <person name="Anderson J."/>
            <person name="Bakaric R."/>
            <person name="Luria V."/>
            <person name="Karger A."/>
            <person name="Kirschner M.W."/>
            <person name="Durand P.M."/>
            <person name="Michod R.E."/>
            <person name="Nozaki H."/>
            <person name="Olson B.J."/>
        </authorList>
    </citation>
    <scope>NUCLEOTIDE SEQUENCE [LARGE SCALE GENOMIC DNA]</scope>
    <source>
        <strain evidence="5">NIES-2863</strain>
    </source>
</reference>
<keyword evidence="2" id="KW-0472">Membrane</keyword>
<keyword evidence="2" id="KW-1133">Transmembrane helix</keyword>
<dbReference type="EMBL" id="LSYV01000036">
    <property type="protein sequence ID" value="KXZ47397.1"/>
    <property type="molecule type" value="Genomic_DNA"/>
</dbReference>
<feature type="region of interest" description="Disordered" evidence="1">
    <location>
        <begin position="906"/>
        <end position="997"/>
    </location>
</feature>
<dbReference type="InterPro" id="IPR009030">
    <property type="entry name" value="Growth_fac_rcpt_cys_sf"/>
</dbReference>
<dbReference type="OrthoDB" id="546201at2759"/>
<feature type="region of interest" description="Disordered" evidence="1">
    <location>
        <begin position="1303"/>
        <end position="1325"/>
    </location>
</feature>
<feature type="region of interest" description="Disordered" evidence="1">
    <location>
        <begin position="155"/>
        <end position="197"/>
    </location>
</feature>
<feature type="compositionally biased region" description="Low complexity" evidence="1">
    <location>
        <begin position="906"/>
        <end position="918"/>
    </location>
</feature>
<protein>
    <recommendedName>
        <fullName evidence="3">Tyrosine-protein kinase ephrin type A/B receptor-like domain-containing protein</fullName>
    </recommendedName>
</protein>
<keyword evidence="5" id="KW-1185">Reference proteome</keyword>
<comment type="caution">
    <text evidence="4">The sequence shown here is derived from an EMBL/GenBank/DDBJ whole genome shotgun (WGS) entry which is preliminary data.</text>
</comment>
<feature type="compositionally biased region" description="Low complexity" evidence="1">
    <location>
        <begin position="168"/>
        <end position="179"/>
    </location>
</feature>
<feature type="compositionally biased region" description="Gly residues" evidence="1">
    <location>
        <begin position="919"/>
        <end position="928"/>
    </location>
</feature>
<dbReference type="CDD" id="cd00185">
    <property type="entry name" value="TNFRSF"/>
    <property type="match status" value="1"/>
</dbReference>
<feature type="compositionally biased region" description="Gly residues" evidence="1">
    <location>
        <begin position="180"/>
        <end position="190"/>
    </location>
</feature>
<evidence type="ECO:0000256" key="1">
    <source>
        <dbReference type="SAM" id="MobiDB-lite"/>
    </source>
</evidence>
<proteinExistence type="predicted"/>
<feature type="region of interest" description="Disordered" evidence="1">
    <location>
        <begin position="1066"/>
        <end position="1103"/>
    </location>
</feature>
<dbReference type="SUPFAM" id="SSF57184">
    <property type="entry name" value="Growth factor receptor domain"/>
    <property type="match status" value="1"/>
</dbReference>
<dbReference type="SMART" id="SM01411">
    <property type="entry name" value="Ephrin_rec_like"/>
    <property type="match status" value="2"/>
</dbReference>
<dbReference type="PANTHER" id="PTHR46967:SF1">
    <property type="entry name" value="KERATIN-ASSOCIATED PROTEIN 16-1-LIKE"/>
    <property type="match status" value="1"/>
</dbReference>
<feature type="transmembrane region" description="Helical" evidence="2">
    <location>
        <begin position="1377"/>
        <end position="1397"/>
    </location>
</feature>
<dbReference type="Gene3D" id="2.10.50.10">
    <property type="entry name" value="Tumor Necrosis Factor Receptor, subunit A, domain 2"/>
    <property type="match status" value="2"/>
</dbReference>
<sequence length="1511" mass="150220">MPVTLPVRMVTERSDARNADGVASQTLVTIVEAAVGRFLGQSAYTSSTNLTVTLHVGLDGPTPLPTTMGLRLSDPLAAVVTPPSVTWRPGEMGAKQFKLRMQRAARPNALGLLWAEALPVTNLLFANATLPRVAVQVPAAAFYVVQNHVVFRNASSAAGDGNGGNSSRGGMSKAATNNSGGNGGGGGSSGLGTSNSSTASGAELVSVPLDGLGSTPALDSVTIAVRRASPNPFPSSLNYTVVVLQALGCPIGVPCAAAVRGNGTLRFQPDDDVAYATVLLSWTALPYDTTLRVGLQLTPTDNAEVLAAPANSTALFVYDAALHEELIKHAPGTALLPVLGACAGGGGFDLVPSVVQPLPAPSPSSEHPSNGTQAREDMIVQAELRVPYGQNVAAVLLPLSSAAETVVVLQTSCSPPPIWQTVVLPAAVAAANGSSGGGNGTGTGPAGGGSAYARWTLPPEVKLCSATLGVYSPVQQSMEQDGDGRGLASGLPPPAPSPGGVNTGRGLLGSSTAISPAPSPGGSQAPSPPRPSSPAASSPSSAAAGSSLSVVNMLQVRSYNLSLRPLTDPHLLASLALALRNESRGRCLPLCGAPQPLLMAAAAANVAPGSANNASQPNAKQLAAAAALLALAIRGDPAAVVKLQVPRAAGASSRLRLLRSVLEVPGRWLADFATAWRVPLPFVGLQASTDDRALGTAGAAAIPGALARRHASQGASTRQRLLKLDGTASPNVLPEAASQLPSSPEAAPLVAPSGPDDGPPPDEGGAPTGPASPRQLPAASPVTQLGPLPEAGPSPLQSRPPAPSSPPLGTAANGVPATAPDGFAMSDGQGGTVYVLFNQQYLDWCIPDESQVVDLALLAAPGEEMMLEASSQGQPLRHANGGLVAVGAATRAELAAEREAASTAAAAAGNGPARPAVVGSGGQVGGDGSSMSLLSDRSSAGALPPKQASGDIPAPTDGSAGGNTSAPGSSPGGPSDGAENPEGADDGQAGMGCLDDSARLTPDRRVSVSLLAPDGVSNTTVLVDLYVDYAAAAAAAIAAAAKCIDAAGAGGTPGDGITAGNATAAAGARDSSGAGGSATASPAANPAKAGRTPPPAPSPPAALRLPLADAPVASQVSLFQACQLCGPGTFGTSPNASACQPCGPGSFSADLYNTACLPCPPGSFTVLWSSPACRLCPAGSFTARNGSTSCSLCPGGTTTMSDGAASCIAAPPPPSAADGSQYALLVSFQVLLNVSQRGDPSPLGANTTGIDASPDSIVRLLVAADTAEALRIPPTQVRVSLHEVSPSAFLVNVSATLPFGQSSTSGAAGGSGASAPADSSPSKEVDADTLINRLVSNPDDSFPRTKQATGGSLQVQYVERQVVSLDGRGGGVNPHVVVWPTLAGTAMLAVVLGFACSRYCRRRRGGRTTASLPPLSDAFGRLWAGDHANPPPVYLMYGQMPAVELQDLPGPSAAPRHRRGGSKSGLPGSVLGLAPGVGSQGMLSHSASASTTDLEVLAAMYTRDTMAGPRI</sequence>
<feature type="domain" description="Tyrosine-protein kinase ephrin type A/B receptor-like" evidence="3">
    <location>
        <begin position="1172"/>
        <end position="1206"/>
    </location>
</feature>
<gene>
    <name evidence="4" type="ORF">GPECTOR_35g835</name>
</gene>
<evidence type="ECO:0000313" key="5">
    <source>
        <dbReference type="Proteomes" id="UP000075714"/>
    </source>
</evidence>
<feature type="region of interest" description="Disordered" evidence="1">
    <location>
        <begin position="476"/>
        <end position="542"/>
    </location>
</feature>
<feature type="compositionally biased region" description="Low complexity" evidence="1">
    <location>
        <begin position="509"/>
        <end position="525"/>
    </location>
</feature>
<accession>A0A150GC15</accession>
<dbReference type="InterPro" id="IPR011641">
    <property type="entry name" value="Tyr-kin_ephrin_A/B_rcpt-like"/>
</dbReference>
<dbReference type="Pfam" id="PF07699">
    <property type="entry name" value="Ephrin_rec_like"/>
    <property type="match status" value="1"/>
</dbReference>
<evidence type="ECO:0000259" key="3">
    <source>
        <dbReference type="Pfam" id="PF07699"/>
    </source>
</evidence>
<dbReference type="PANTHER" id="PTHR46967">
    <property type="entry name" value="INSULIN-LIKE GROWTH FACTOR BINDING PROTEIN,N-TERMINAL"/>
    <property type="match status" value="1"/>
</dbReference>
<evidence type="ECO:0000313" key="4">
    <source>
        <dbReference type="EMBL" id="KXZ47397.1"/>
    </source>
</evidence>
<evidence type="ECO:0000256" key="2">
    <source>
        <dbReference type="SAM" id="Phobius"/>
    </source>
</evidence>